<organism evidence="4 5">
    <name type="scientific">Benzoatithermus flavus</name>
    <dbReference type="NCBI Taxonomy" id="3108223"/>
    <lineage>
        <taxon>Bacteria</taxon>
        <taxon>Pseudomonadati</taxon>
        <taxon>Pseudomonadota</taxon>
        <taxon>Alphaproteobacteria</taxon>
        <taxon>Geminicoccales</taxon>
        <taxon>Geminicoccaceae</taxon>
        <taxon>Benzoatithermus</taxon>
    </lineage>
</organism>
<dbReference type="EMBL" id="JBBLZC010000003">
    <property type="protein sequence ID" value="MEK0082354.1"/>
    <property type="molecule type" value="Genomic_DNA"/>
</dbReference>
<feature type="modified residue" description="Phosphohistidine" evidence="2">
    <location>
        <position position="51"/>
    </location>
</feature>
<gene>
    <name evidence="4" type="ORF">U1T56_04280</name>
</gene>
<dbReference type="SUPFAM" id="SSF47226">
    <property type="entry name" value="Histidine-containing phosphotransfer domain, HPT domain"/>
    <property type="match status" value="1"/>
</dbReference>
<keyword evidence="1" id="KW-0902">Two-component regulatory system</keyword>
<feature type="domain" description="HPt" evidence="3">
    <location>
        <begin position="7"/>
        <end position="106"/>
    </location>
</feature>
<name>A0ABU8XN60_9PROT</name>
<evidence type="ECO:0000313" key="5">
    <source>
        <dbReference type="Proteomes" id="UP001375743"/>
    </source>
</evidence>
<comment type="caution">
    <text evidence="4">The sequence shown here is derived from an EMBL/GenBank/DDBJ whole genome shotgun (WGS) entry which is preliminary data.</text>
</comment>
<sequence length="108" mass="11695">MSAALHLEQVVAQLRARFNDELVPRLDRIRALTRALPTDPAAIRELQMAVHNIAGIAGTFGHPRLSATAARMDELLSQRVPEAIDHGLLARLAQDLHPDTLLGEPPGG</sequence>
<dbReference type="InterPro" id="IPR008207">
    <property type="entry name" value="Sig_transdc_His_kin_Hpt_dom"/>
</dbReference>
<reference evidence="4 5" key="1">
    <citation type="submission" date="2024-01" db="EMBL/GenBank/DDBJ databases">
        <title>Multi-omics insights into the function and evolution of sodium benzoate biodegradation pathways in Benzoatithermus flavus gen. nov., sp. nov. from hot spring.</title>
        <authorList>
            <person name="Hu C.-J."/>
            <person name="Li W.-J."/>
        </authorList>
    </citation>
    <scope>NUCLEOTIDE SEQUENCE [LARGE SCALE GENOMIC DNA]</scope>
    <source>
        <strain evidence="4 5">SYSU G07066</strain>
    </source>
</reference>
<evidence type="ECO:0000256" key="1">
    <source>
        <dbReference type="ARBA" id="ARBA00023012"/>
    </source>
</evidence>
<accession>A0ABU8XN60</accession>
<keyword evidence="5" id="KW-1185">Reference proteome</keyword>
<dbReference type="Proteomes" id="UP001375743">
    <property type="component" value="Unassembled WGS sequence"/>
</dbReference>
<dbReference type="RefSeq" id="WP_418158208.1">
    <property type="nucleotide sequence ID" value="NZ_JBBLZC010000003.1"/>
</dbReference>
<protein>
    <submittedName>
        <fullName evidence="4">Hpt domain-containing protein</fullName>
    </submittedName>
</protein>
<dbReference type="Pfam" id="PF01627">
    <property type="entry name" value="Hpt"/>
    <property type="match status" value="1"/>
</dbReference>
<dbReference type="Gene3D" id="1.20.120.160">
    <property type="entry name" value="HPT domain"/>
    <property type="match status" value="1"/>
</dbReference>
<keyword evidence="2" id="KW-0597">Phosphoprotein</keyword>
<evidence type="ECO:0000259" key="3">
    <source>
        <dbReference type="PROSITE" id="PS50894"/>
    </source>
</evidence>
<proteinExistence type="predicted"/>
<evidence type="ECO:0000313" key="4">
    <source>
        <dbReference type="EMBL" id="MEK0082354.1"/>
    </source>
</evidence>
<evidence type="ECO:0000256" key="2">
    <source>
        <dbReference type="PROSITE-ProRule" id="PRU00110"/>
    </source>
</evidence>
<dbReference type="PROSITE" id="PS50894">
    <property type="entry name" value="HPT"/>
    <property type="match status" value="1"/>
</dbReference>
<dbReference type="InterPro" id="IPR036641">
    <property type="entry name" value="HPT_dom_sf"/>
</dbReference>